<sequence>MKKSKNFQFLAYLTIMLILLSIIPEVSFAAKDSSGHGKSNQEKYMREDARNSSNNETDGMGSAGDSAAEKERFRNNSSVKDMNRTSEHKQEKNQLREKLQVNKQEYNEAKGDFLKIRNLVRAGKLDPNSKEALNATKLYLN</sequence>
<feature type="region of interest" description="Disordered" evidence="1">
    <location>
        <begin position="31"/>
        <end position="97"/>
    </location>
</feature>
<dbReference type="RefSeq" id="WP_011306391.1">
    <property type="nucleotide sequence ID" value="NZ_CP009526.1"/>
</dbReference>
<evidence type="ECO:0000313" key="2">
    <source>
        <dbReference type="EMBL" id="AKB52596.1"/>
    </source>
</evidence>
<dbReference type="PATRIC" id="fig|1434109.4.peg.4341"/>
<name>A0A0E3LM88_METBA</name>
<protein>
    <submittedName>
        <fullName evidence="2">Uncharacterized protein</fullName>
    </submittedName>
</protein>
<organism evidence="2 3">
    <name type="scientific">Methanosarcina barkeri str. Wiesmoor</name>
    <dbReference type="NCBI Taxonomy" id="1434109"/>
    <lineage>
        <taxon>Archaea</taxon>
        <taxon>Methanobacteriati</taxon>
        <taxon>Methanobacteriota</taxon>
        <taxon>Stenosarchaea group</taxon>
        <taxon>Methanomicrobia</taxon>
        <taxon>Methanosarcinales</taxon>
        <taxon>Methanosarcinaceae</taxon>
        <taxon>Methanosarcina</taxon>
    </lineage>
</organism>
<feature type="compositionally biased region" description="Basic and acidic residues" evidence="1">
    <location>
        <begin position="33"/>
        <end position="50"/>
    </location>
</feature>
<proteinExistence type="predicted"/>
<dbReference type="AlphaFoldDB" id="A0A0E3LM88"/>
<feature type="compositionally biased region" description="Basic and acidic residues" evidence="1">
    <location>
        <begin position="81"/>
        <end position="97"/>
    </location>
</feature>
<dbReference type="EMBL" id="CP009526">
    <property type="protein sequence ID" value="AKB52596.1"/>
    <property type="molecule type" value="Genomic_DNA"/>
</dbReference>
<accession>A0A0E3LM88</accession>
<dbReference type="KEGG" id="mbw:MSBRW_3343"/>
<evidence type="ECO:0000256" key="1">
    <source>
        <dbReference type="SAM" id="MobiDB-lite"/>
    </source>
</evidence>
<gene>
    <name evidence="2" type="ORF">MSBRW_3343</name>
</gene>
<evidence type="ECO:0000313" key="3">
    <source>
        <dbReference type="Proteomes" id="UP000033038"/>
    </source>
</evidence>
<dbReference type="HOGENOM" id="CLU_1821005_0_0_2"/>
<reference evidence="2 3" key="1">
    <citation type="submission" date="2014-07" db="EMBL/GenBank/DDBJ databases">
        <title>Methanogenic archaea and the global carbon cycle.</title>
        <authorList>
            <person name="Henriksen J.R."/>
            <person name="Luke J."/>
            <person name="Reinhart S."/>
            <person name="Benedict M.N."/>
            <person name="Youngblut N.D."/>
            <person name="Metcalf M.E."/>
            <person name="Whitaker R.J."/>
            <person name="Metcalf W.W."/>
        </authorList>
    </citation>
    <scope>NUCLEOTIDE SEQUENCE [LARGE SCALE GENOMIC DNA]</scope>
    <source>
        <strain evidence="2 3">Wiesmoor</strain>
    </source>
</reference>
<dbReference type="Proteomes" id="UP000033038">
    <property type="component" value="Chromosome"/>
</dbReference>
<dbReference type="GeneID" id="25419227"/>